<organism evidence="2 3">
    <name type="scientific">Sordaria macrospora</name>
    <dbReference type="NCBI Taxonomy" id="5147"/>
    <lineage>
        <taxon>Eukaryota</taxon>
        <taxon>Fungi</taxon>
        <taxon>Dikarya</taxon>
        <taxon>Ascomycota</taxon>
        <taxon>Pezizomycotina</taxon>
        <taxon>Sordariomycetes</taxon>
        <taxon>Sordariomycetidae</taxon>
        <taxon>Sordariales</taxon>
        <taxon>Sordariaceae</taxon>
        <taxon>Sordaria</taxon>
    </lineage>
</organism>
<dbReference type="Proteomes" id="UP000433876">
    <property type="component" value="Unassembled WGS sequence"/>
</dbReference>
<dbReference type="PANTHER" id="PTHR33112">
    <property type="entry name" value="DOMAIN PROTEIN, PUTATIVE-RELATED"/>
    <property type="match status" value="1"/>
</dbReference>
<evidence type="ECO:0000313" key="2">
    <source>
        <dbReference type="EMBL" id="KAA8631512.1"/>
    </source>
</evidence>
<protein>
    <recommendedName>
        <fullName evidence="1">Heterokaryon incompatibility domain-containing protein</fullName>
    </recommendedName>
</protein>
<name>A0A8S8ZT98_SORMA</name>
<accession>A0A8S8ZT98</accession>
<sequence length="385" mass="44560">MAPELCDVCSQVPAWIESLSWETPVSRYTWRFDTRNEPELTLRSWKDMQSEAKNDRCDLCNMITMFKDRSSLPGHFFGYPNSDPRDDETSVNTPLTFWRDMAPYTNDITFQCVNNVSIFSGQRYLWIDSLCIIQDSEQDWAREASLMAKVYSHAYCTLDALSSKDSSEGLQQFDIQHEDHSFVDIAATTTNGDCDANSTSSQSYHRIFSGKLYRWIEAYNGSVPQGVNDTSPLRFRAWALQERKLSRRVIHFSKSGLLWECGELKGTAQLPWEEIEFRPPSPMITDTGRFDEWAQLQDDPQTRDLAAASLEEYRLEGRWWSLVNDYGLRLLTQEMDRLIAFSGVAQAYKEEYLPSGKYAAGLWRRCVWNPSTRMSMGRLVARFWS</sequence>
<evidence type="ECO:0000259" key="1">
    <source>
        <dbReference type="Pfam" id="PF06985"/>
    </source>
</evidence>
<dbReference type="EMBL" id="NMPR01000075">
    <property type="protein sequence ID" value="KAA8631512.1"/>
    <property type="molecule type" value="Genomic_DNA"/>
</dbReference>
<dbReference type="PANTHER" id="PTHR33112:SF16">
    <property type="entry name" value="HETEROKARYON INCOMPATIBILITY DOMAIN-CONTAINING PROTEIN"/>
    <property type="match status" value="1"/>
</dbReference>
<proteinExistence type="predicted"/>
<dbReference type="AlphaFoldDB" id="A0A8S8ZT98"/>
<gene>
    <name evidence="2" type="ORF">SMACR_07229</name>
</gene>
<feature type="domain" description="Heterokaryon incompatibility" evidence="1">
    <location>
        <begin position="118"/>
        <end position="242"/>
    </location>
</feature>
<comment type="caution">
    <text evidence="2">The sequence shown here is derived from an EMBL/GenBank/DDBJ whole genome shotgun (WGS) entry which is preliminary data.</text>
</comment>
<reference evidence="2 3" key="1">
    <citation type="submission" date="2017-07" db="EMBL/GenBank/DDBJ databases">
        <title>Genome sequence of the Sordaria macrospora wild type strain R19027.</title>
        <authorList>
            <person name="Nowrousian M."/>
            <person name="Teichert I."/>
            <person name="Kueck U."/>
        </authorList>
    </citation>
    <scope>NUCLEOTIDE SEQUENCE [LARGE SCALE GENOMIC DNA]</scope>
    <source>
        <strain evidence="2 3">R19027</strain>
        <tissue evidence="2">Mycelium</tissue>
    </source>
</reference>
<dbReference type="Pfam" id="PF06985">
    <property type="entry name" value="HET"/>
    <property type="match status" value="1"/>
</dbReference>
<evidence type="ECO:0000313" key="3">
    <source>
        <dbReference type="Proteomes" id="UP000433876"/>
    </source>
</evidence>
<dbReference type="VEuPathDB" id="FungiDB:SMAC_07217"/>
<dbReference type="VEuPathDB" id="FungiDB:SMAC_07229"/>
<dbReference type="InterPro" id="IPR010730">
    <property type="entry name" value="HET"/>
</dbReference>